<dbReference type="Gene3D" id="3.40.630.30">
    <property type="match status" value="1"/>
</dbReference>
<feature type="domain" description="N-acetyltransferase" evidence="1">
    <location>
        <begin position="93"/>
        <end position="230"/>
    </location>
</feature>
<protein>
    <recommendedName>
        <fullName evidence="1">N-acetyltransferase domain-containing protein</fullName>
    </recommendedName>
</protein>
<dbReference type="InterPro" id="IPR000182">
    <property type="entry name" value="GNAT_dom"/>
</dbReference>
<gene>
    <name evidence="2" type="ORF">Ahu01nite_083120</name>
</gene>
<evidence type="ECO:0000313" key="3">
    <source>
        <dbReference type="Proteomes" id="UP000603200"/>
    </source>
</evidence>
<comment type="caution">
    <text evidence="2">The sequence shown here is derived from an EMBL/GenBank/DDBJ whole genome shotgun (WGS) entry which is preliminary data.</text>
</comment>
<evidence type="ECO:0000313" key="2">
    <source>
        <dbReference type="EMBL" id="GIE25210.1"/>
    </source>
</evidence>
<dbReference type="SUPFAM" id="SSF55729">
    <property type="entry name" value="Acyl-CoA N-acyltransferases (Nat)"/>
    <property type="match status" value="1"/>
</dbReference>
<dbReference type="InterPro" id="IPR016181">
    <property type="entry name" value="Acyl_CoA_acyltransferase"/>
</dbReference>
<sequence length="230" mass="24199">MERAKQLWQELARVPVTFGDSGVEVVVSPTSALCPPGWAGIVSLGEAAIATTPDEDSARILRQALDGLPAAAMTDPSLLPVLDVLGPATLAYCDTASFRPAVTDGVESIPGDLLGGLLAEVPADDADEAGLEEITSPAFVLRAGTTIVAAAGYRRWPRETAHLSVLTAPEHRRRGFARSVASAAVSHALAAGLLPQWRARPEPSRRVARALGFQEWGSQLSIRLTNPGRP</sequence>
<dbReference type="Pfam" id="PF12746">
    <property type="entry name" value="GNAT_acetyltran"/>
    <property type="match status" value="1"/>
</dbReference>
<evidence type="ECO:0000259" key="1">
    <source>
        <dbReference type="PROSITE" id="PS51186"/>
    </source>
</evidence>
<dbReference type="RefSeq" id="WP_203842171.1">
    <property type="nucleotide sequence ID" value="NZ_BAAATV010000020.1"/>
</dbReference>
<name>A0ABQ4A2X7_9ACTN</name>
<dbReference type="InterPro" id="IPR027365">
    <property type="entry name" value="GNAT_acetyltra_YdfB-like"/>
</dbReference>
<proteinExistence type="predicted"/>
<dbReference type="EMBL" id="BOMN01000117">
    <property type="protein sequence ID" value="GIE25210.1"/>
    <property type="molecule type" value="Genomic_DNA"/>
</dbReference>
<organism evidence="2 3">
    <name type="scientific">Winogradskya humida</name>
    <dbReference type="NCBI Taxonomy" id="113566"/>
    <lineage>
        <taxon>Bacteria</taxon>
        <taxon>Bacillati</taxon>
        <taxon>Actinomycetota</taxon>
        <taxon>Actinomycetes</taxon>
        <taxon>Micromonosporales</taxon>
        <taxon>Micromonosporaceae</taxon>
        <taxon>Winogradskya</taxon>
    </lineage>
</organism>
<dbReference type="PROSITE" id="PS51186">
    <property type="entry name" value="GNAT"/>
    <property type="match status" value="1"/>
</dbReference>
<accession>A0ABQ4A2X7</accession>
<dbReference type="Proteomes" id="UP000603200">
    <property type="component" value="Unassembled WGS sequence"/>
</dbReference>
<dbReference type="CDD" id="cd04301">
    <property type="entry name" value="NAT_SF"/>
    <property type="match status" value="1"/>
</dbReference>
<keyword evidence="3" id="KW-1185">Reference proteome</keyword>
<reference evidence="2 3" key="1">
    <citation type="submission" date="2021-01" db="EMBL/GenBank/DDBJ databases">
        <title>Whole genome shotgun sequence of Actinoplanes humidus NBRC 14915.</title>
        <authorList>
            <person name="Komaki H."/>
            <person name="Tamura T."/>
        </authorList>
    </citation>
    <scope>NUCLEOTIDE SEQUENCE [LARGE SCALE GENOMIC DNA]</scope>
    <source>
        <strain evidence="2 3">NBRC 14915</strain>
    </source>
</reference>